<accession>A0A848NB26</accession>
<reference evidence="1 2" key="1">
    <citation type="submission" date="2020-04" db="EMBL/GenBank/DDBJ databases">
        <title>Achromobacter ruhlandii genome sequencing and assembly.</title>
        <authorList>
            <person name="Martins R.C.R."/>
            <person name="Perdigao-Neto L.V."/>
            <person name="Levin A.S.S."/>
            <person name="Costa S.F."/>
        </authorList>
    </citation>
    <scope>NUCLEOTIDE SEQUENCE [LARGE SCALE GENOMIC DNA]</scope>
    <source>
        <strain evidence="1 2">9035ralo</strain>
    </source>
</reference>
<protein>
    <submittedName>
        <fullName evidence="1">Uncharacterized protein</fullName>
    </submittedName>
</protein>
<name>A0A848NB26_9BURK</name>
<organism evidence="1 2">
    <name type="scientific">Achromobacter ruhlandii</name>
    <dbReference type="NCBI Taxonomy" id="72557"/>
    <lineage>
        <taxon>Bacteria</taxon>
        <taxon>Pseudomonadati</taxon>
        <taxon>Pseudomonadota</taxon>
        <taxon>Betaproteobacteria</taxon>
        <taxon>Burkholderiales</taxon>
        <taxon>Alcaligenaceae</taxon>
        <taxon>Achromobacter</taxon>
    </lineage>
</organism>
<dbReference type="AlphaFoldDB" id="A0A848NB26"/>
<gene>
    <name evidence="1" type="ORF">HGQ98_00075</name>
</gene>
<dbReference type="RefSeq" id="WP_162876379.1">
    <property type="nucleotide sequence ID" value="NZ_JABBZE010000001.1"/>
</dbReference>
<evidence type="ECO:0000313" key="1">
    <source>
        <dbReference type="EMBL" id="NMU88287.1"/>
    </source>
</evidence>
<evidence type="ECO:0000313" key="2">
    <source>
        <dbReference type="Proteomes" id="UP000542405"/>
    </source>
</evidence>
<dbReference type="Proteomes" id="UP000542405">
    <property type="component" value="Unassembled WGS sequence"/>
</dbReference>
<proteinExistence type="predicted"/>
<sequence length="287" mass="32737">MLPSFYKEWTAPADSLPRIYLLAVRERHLPNGEPVQWILVERSETRLDRQDGSTITASIRLSFKPLRLSEESGFGDHESFNGNYSSGPGGHDAKISITGGSLMIRDRRLRSKRIGTHLMNEVVRWAQQWPTAVVRAVSVSSVDDYLDKGDGRDGEGIENKLRRNLLYENFGLKMIYADDLKAEGHSLPMLARELIPRDTWKQNIEVRDVPGYIRDLRNDIAALKRKDSQRSQHIVRLKKQIKSAERSPVLWACHQVLLRLRGKAPCIAFLGSIPLLLWMVFSWLSPA</sequence>
<dbReference type="EMBL" id="JABBZE010000001">
    <property type="protein sequence ID" value="NMU88287.1"/>
    <property type="molecule type" value="Genomic_DNA"/>
</dbReference>
<comment type="caution">
    <text evidence="1">The sequence shown here is derived from an EMBL/GenBank/DDBJ whole genome shotgun (WGS) entry which is preliminary data.</text>
</comment>